<dbReference type="RefSeq" id="WP_114187170.1">
    <property type="nucleotide sequence ID" value="NZ_BJYU01000031.1"/>
</dbReference>
<keyword evidence="1" id="KW-0460">Magnesium</keyword>
<dbReference type="Proteomes" id="UP000321085">
    <property type="component" value="Unassembled WGS sequence"/>
</dbReference>
<dbReference type="EMBL" id="BJYU01000031">
    <property type="protein sequence ID" value="GEO14867.1"/>
    <property type="molecule type" value="Genomic_DNA"/>
</dbReference>
<dbReference type="AlphaFoldDB" id="A0A512BSU0"/>
<protein>
    <recommendedName>
        <fullName evidence="2">MobA-like NTP transferase domain-containing protein</fullName>
    </recommendedName>
</protein>
<dbReference type="CDD" id="cd04182">
    <property type="entry name" value="GT_2_like_f"/>
    <property type="match status" value="1"/>
</dbReference>
<evidence type="ECO:0000313" key="3">
    <source>
        <dbReference type="EMBL" id="GEO14867.1"/>
    </source>
</evidence>
<sequence>MSGVAAIILAAGRGTRFGQEPKLLATLQGKPLLLYGVEAAMGSAAQPVIVVTGHRSGEIEVVLEGLPIQIVHNASFAEGLSTSLKAGFAALPPKAKAAIILLGDMPLVTAALIDELVVAWEEAGEPAALVPTLNGQRGNPVIISRRLHGLIDELSGDSGAGLVLRGRSDVVEWPTSRQAVLRDVDTKEEFSSLG</sequence>
<proteinExistence type="predicted"/>
<dbReference type="InterPro" id="IPR029044">
    <property type="entry name" value="Nucleotide-diphossugar_trans"/>
</dbReference>
<name>A0A512BSU0_9HYPH</name>
<reference evidence="3 4" key="1">
    <citation type="submission" date="2019-07" db="EMBL/GenBank/DDBJ databases">
        <title>Whole genome shotgun sequence of Microvirga aerophila NBRC 106136.</title>
        <authorList>
            <person name="Hosoyama A."/>
            <person name="Uohara A."/>
            <person name="Ohji S."/>
            <person name="Ichikawa N."/>
        </authorList>
    </citation>
    <scope>NUCLEOTIDE SEQUENCE [LARGE SCALE GENOMIC DNA]</scope>
    <source>
        <strain evidence="3 4">NBRC 106136</strain>
    </source>
</reference>
<evidence type="ECO:0000256" key="1">
    <source>
        <dbReference type="ARBA" id="ARBA00022842"/>
    </source>
</evidence>
<keyword evidence="4" id="KW-1185">Reference proteome</keyword>
<comment type="caution">
    <text evidence="3">The sequence shown here is derived from an EMBL/GenBank/DDBJ whole genome shotgun (WGS) entry which is preliminary data.</text>
</comment>
<organism evidence="3 4">
    <name type="scientific">Microvirga aerophila</name>
    <dbReference type="NCBI Taxonomy" id="670291"/>
    <lineage>
        <taxon>Bacteria</taxon>
        <taxon>Pseudomonadati</taxon>
        <taxon>Pseudomonadota</taxon>
        <taxon>Alphaproteobacteria</taxon>
        <taxon>Hyphomicrobiales</taxon>
        <taxon>Methylobacteriaceae</taxon>
        <taxon>Microvirga</taxon>
    </lineage>
</organism>
<dbReference type="PANTHER" id="PTHR43777:SF1">
    <property type="entry name" value="MOLYBDENUM COFACTOR CYTIDYLYLTRANSFERASE"/>
    <property type="match status" value="1"/>
</dbReference>
<dbReference type="OrthoDB" id="9779263at2"/>
<dbReference type="SUPFAM" id="SSF53448">
    <property type="entry name" value="Nucleotide-diphospho-sugar transferases"/>
    <property type="match status" value="1"/>
</dbReference>
<dbReference type="InterPro" id="IPR025877">
    <property type="entry name" value="MobA-like_NTP_Trfase"/>
</dbReference>
<dbReference type="GO" id="GO:0016779">
    <property type="term" value="F:nucleotidyltransferase activity"/>
    <property type="evidence" value="ECO:0007669"/>
    <property type="project" value="UniProtKB-ARBA"/>
</dbReference>
<gene>
    <name evidence="3" type="ORF">MAE02_25630</name>
</gene>
<dbReference type="PANTHER" id="PTHR43777">
    <property type="entry name" value="MOLYBDENUM COFACTOR CYTIDYLYLTRANSFERASE"/>
    <property type="match status" value="1"/>
</dbReference>
<evidence type="ECO:0000259" key="2">
    <source>
        <dbReference type="Pfam" id="PF12804"/>
    </source>
</evidence>
<dbReference type="Pfam" id="PF12804">
    <property type="entry name" value="NTP_transf_3"/>
    <property type="match status" value="1"/>
</dbReference>
<accession>A0A512BSU0</accession>
<evidence type="ECO:0000313" key="4">
    <source>
        <dbReference type="Proteomes" id="UP000321085"/>
    </source>
</evidence>
<feature type="domain" description="MobA-like NTP transferase" evidence="2">
    <location>
        <begin position="6"/>
        <end position="166"/>
    </location>
</feature>
<dbReference type="Gene3D" id="3.90.550.10">
    <property type="entry name" value="Spore Coat Polysaccharide Biosynthesis Protein SpsA, Chain A"/>
    <property type="match status" value="1"/>
</dbReference>